<dbReference type="RefSeq" id="XP_043048867.1">
    <property type="nucleotide sequence ID" value="XM_043191560.1"/>
</dbReference>
<keyword evidence="1" id="KW-0862">Zinc</keyword>
<organism evidence="4 5">
    <name type="scientific">Scheffersomyces spartinae</name>
    <dbReference type="NCBI Taxonomy" id="45513"/>
    <lineage>
        <taxon>Eukaryota</taxon>
        <taxon>Fungi</taxon>
        <taxon>Dikarya</taxon>
        <taxon>Ascomycota</taxon>
        <taxon>Saccharomycotina</taxon>
        <taxon>Pichiomycetes</taxon>
        <taxon>Debaryomycetaceae</taxon>
        <taxon>Scheffersomyces</taxon>
    </lineage>
</organism>
<keyword evidence="1" id="KW-0479">Metal-binding</keyword>
<evidence type="ECO:0000313" key="5">
    <source>
        <dbReference type="Proteomes" id="UP000790833"/>
    </source>
</evidence>
<dbReference type="CDD" id="cd21437">
    <property type="entry name" value="zf-HIT_ZNHIT1_like"/>
    <property type="match status" value="1"/>
</dbReference>
<proteinExistence type="predicted"/>
<dbReference type="EMBL" id="JAHMUF010000012">
    <property type="protein sequence ID" value="KAG7193319.1"/>
    <property type="molecule type" value="Genomic_DNA"/>
</dbReference>
<evidence type="ECO:0000259" key="3">
    <source>
        <dbReference type="PROSITE" id="PS51083"/>
    </source>
</evidence>
<dbReference type="PROSITE" id="PS51083">
    <property type="entry name" value="ZF_HIT"/>
    <property type="match status" value="1"/>
</dbReference>
<protein>
    <recommendedName>
        <fullName evidence="3">HIT-type domain-containing protein</fullName>
    </recommendedName>
</protein>
<dbReference type="OrthoDB" id="406844at2759"/>
<dbReference type="Proteomes" id="UP000790833">
    <property type="component" value="Unassembled WGS sequence"/>
</dbReference>
<feature type="region of interest" description="Disordered" evidence="2">
    <location>
        <begin position="33"/>
        <end position="58"/>
    </location>
</feature>
<dbReference type="AlphaFoldDB" id="A0A9P8AI71"/>
<dbReference type="InterPro" id="IPR007529">
    <property type="entry name" value="Znf_HIT"/>
</dbReference>
<accession>A0A9P8AI71</accession>
<sequence length="226" mass="25206">MLVEEIPKTSNANSNTIYFSSLINLLARPTSLRHSNLNSTDDGDGTSRGSKNRPKVNYNLTDLANKSIGNDSGSGLKSQQLLQLEKLITKRLTELHKESSVPFEIPKNLSFHGGGKAKARPGNTPTTKRIISARRNLNLYFEEEKDYLALNAILTRAYQFADPNDGATSQKVKKQKSMISTKRAFKPKLKLCCICGNKSDYTRCFKCGLFSCSVRCNKVHVQLRCN</sequence>
<reference evidence="4" key="1">
    <citation type="submission" date="2021-03" db="EMBL/GenBank/DDBJ databases">
        <authorList>
            <person name="Palmer J.M."/>
        </authorList>
    </citation>
    <scope>NUCLEOTIDE SEQUENCE</scope>
    <source>
        <strain evidence="4">ARV_011</strain>
    </source>
</reference>
<name>A0A9P8AI71_9ASCO</name>
<dbReference type="GO" id="GO:0008270">
    <property type="term" value="F:zinc ion binding"/>
    <property type="evidence" value="ECO:0007669"/>
    <property type="project" value="UniProtKB-UniRule"/>
</dbReference>
<dbReference type="GeneID" id="66114107"/>
<evidence type="ECO:0000256" key="1">
    <source>
        <dbReference type="PROSITE-ProRule" id="PRU00453"/>
    </source>
</evidence>
<gene>
    <name evidence="4" type="ORF">KQ657_000733</name>
</gene>
<evidence type="ECO:0000256" key="2">
    <source>
        <dbReference type="SAM" id="MobiDB-lite"/>
    </source>
</evidence>
<evidence type="ECO:0000313" key="4">
    <source>
        <dbReference type="EMBL" id="KAG7193319.1"/>
    </source>
</evidence>
<keyword evidence="5" id="KW-1185">Reference proteome</keyword>
<comment type="caution">
    <text evidence="4">The sequence shown here is derived from an EMBL/GenBank/DDBJ whole genome shotgun (WGS) entry which is preliminary data.</text>
</comment>
<keyword evidence="1" id="KW-0863">Zinc-finger</keyword>
<feature type="domain" description="HIT-type" evidence="3">
    <location>
        <begin position="192"/>
        <end position="225"/>
    </location>
</feature>